<gene>
    <name evidence="3" type="ORF">Q5761_01910</name>
</gene>
<feature type="compositionally biased region" description="Basic and acidic residues" evidence="1">
    <location>
        <begin position="59"/>
        <end position="69"/>
    </location>
</feature>
<keyword evidence="2" id="KW-0812">Transmembrane</keyword>
<evidence type="ECO:0000313" key="4">
    <source>
        <dbReference type="Proteomes" id="UP001304683"/>
    </source>
</evidence>
<organism evidence="3 4">
    <name type="scientific">Thermaerobacter composti</name>
    <dbReference type="NCBI Taxonomy" id="554949"/>
    <lineage>
        <taxon>Bacteria</taxon>
        <taxon>Bacillati</taxon>
        <taxon>Bacillota</taxon>
        <taxon>Clostridia</taxon>
        <taxon>Eubacteriales</taxon>
        <taxon>Clostridiales Family XVII. Incertae Sedis</taxon>
        <taxon>Thermaerobacter</taxon>
    </lineage>
</organism>
<dbReference type="RefSeq" id="WP_318750977.1">
    <property type="nucleotide sequence ID" value="NZ_CP132508.1"/>
</dbReference>
<name>A0ABZ0QS80_9FIRM</name>
<proteinExistence type="predicted"/>
<evidence type="ECO:0000256" key="2">
    <source>
        <dbReference type="SAM" id="Phobius"/>
    </source>
</evidence>
<protein>
    <submittedName>
        <fullName evidence="3">Type IV secretion protein Rhs</fullName>
    </submittedName>
</protein>
<keyword evidence="2" id="KW-1133">Transmembrane helix</keyword>
<keyword evidence="4" id="KW-1185">Reference proteome</keyword>
<keyword evidence="2" id="KW-0472">Membrane</keyword>
<accession>A0ABZ0QS80</accession>
<feature type="region of interest" description="Disordered" evidence="1">
    <location>
        <begin position="45"/>
        <end position="69"/>
    </location>
</feature>
<sequence>MTPLELASHWTSGAQLPKAFLLIMLGVTYGLIVLLGIGAYRLLKGSQRPPDGPGGPPEPPERDRQTGRP</sequence>
<evidence type="ECO:0000256" key="1">
    <source>
        <dbReference type="SAM" id="MobiDB-lite"/>
    </source>
</evidence>
<reference evidence="3 4" key="1">
    <citation type="submission" date="2023-08" db="EMBL/GenBank/DDBJ databases">
        <title>Genome sequence of Thermaerobacter compostii strain Ins1, a spore-forming filamentous bacterium isolated from a deep geothermal reservoir.</title>
        <authorList>
            <person name="Bregnard D."/>
            <person name="Gonzalez D."/>
            <person name="Junier P."/>
        </authorList>
    </citation>
    <scope>NUCLEOTIDE SEQUENCE [LARGE SCALE GENOMIC DNA]</scope>
    <source>
        <strain evidence="3 4">Ins1</strain>
    </source>
</reference>
<dbReference type="Proteomes" id="UP001304683">
    <property type="component" value="Chromosome"/>
</dbReference>
<feature type="transmembrane region" description="Helical" evidence="2">
    <location>
        <begin position="20"/>
        <end position="43"/>
    </location>
</feature>
<evidence type="ECO:0000313" key="3">
    <source>
        <dbReference type="EMBL" id="WPD19447.1"/>
    </source>
</evidence>
<dbReference type="EMBL" id="CP132508">
    <property type="protein sequence ID" value="WPD19447.1"/>
    <property type="molecule type" value="Genomic_DNA"/>
</dbReference>